<comment type="cofactor">
    <cofactor evidence="4">
        <name>thiamine diphosphate</name>
        <dbReference type="ChEBI" id="CHEBI:58937"/>
    </cofactor>
</comment>
<keyword evidence="9" id="KW-0106">Calcium</keyword>
<dbReference type="CDD" id="cd02012">
    <property type="entry name" value="TPP_TK"/>
    <property type="match status" value="1"/>
</dbReference>
<reference evidence="13" key="1">
    <citation type="submission" date="2021-02" db="EMBL/GenBank/DDBJ databases">
        <title>Natronoglycomyces albus gen. nov., sp. nov, a haloalkaliphilic actinobacterium from a soda solonchak soil.</title>
        <authorList>
            <person name="Sorokin D.Y."/>
            <person name="Khijniak T.V."/>
            <person name="Zakharycheva A.P."/>
            <person name="Boueva O.V."/>
            <person name="Ariskina E.V."/>
            <person name="Hahnke R.L."/>
            <person name="Bunk B."/>
            <person name="Sproer C."/>
            <person name="Schumann P."/>
            <person name="Evtushenko L.I."/>
            <person name="Kublanov I.V."/>
        </authorList>
    </citation>
    <scope>NUCLEOTIDE SEQUENCE</scope>
    <source>
        <strain evidence="13">DSM 106290</strain>
    </source>
</reference>
<comment type="similarity">
    <text evidence="5">Belongs to the transketolase family.</text>
</comment>
<dbReference type="InterPro" id="IPR020826">
    <property type="entry name" value="Transketolase_BS"/>
</dbReference>
<dbReference type="Pfam" id="PF00456">
    <property type="entry name" value="Transketolase_N"/>
    <property type="match status" value="1"/>
</dbReference>
<evidence type="ECO:0000313" key="14">
    <source>
        <dbReference type="Proteomes" id="UP000662939"/>
    </source>
</evidence>
<evidence type="ECO:0000256" key="11">
    <source>
        <dbReference type="ARBA" id="ARBA00023052"/>
    </source>
</evidence>
<name>A0A895XMA1_9ACTN</name>
<dbReference type="Pfam" id="PF02779">
    <property type="entry name" value="Transket_pyr"/>
    <property type="match status" value="1"/>
</dbReference>
<keyword evidence="7 13" id="KW-0808">Transferase</keyword>
<dbReference type="Gene3D" id="3.40.50.920">
    <property type="match status" value="1"/>
</dbReference>
<keyword evidence="8" id="KW-0479">Metal-binding</keyword>
<dbReference type="RefSeq" id="WP_213170659.1">
    <property type="nucleotide sequence ID" value="NZ_CP070496.1"/>
</dbReference>
<comment type="cofactor">
    <cofactor evidence="3">
        <name>Mg(2+)</name>
        <dbReference type="ChEBI" id="CHEBI:18420"/>
    </cofactor>
</comment>
<evidence type="ECO:0000256" key="4">
    <source>
        <dbReference type="ARBA" id="ARBA00001964"/>
    </source>
</evidence>
<dbReference type="SMART" id="SM00861">
    <property type="entry name" value="Transket_pyr"/>
    <property type="match status" value="1"/>
</dbReference>
<dbReference type="GO" id="GO:0005737">
    <property type="term" value="C:cytoplasm"/>
    <property type="evidence" value="ECO:0007669"/>
    <property type="project" value="UniProtKB-ARBA"/>
</dbReference>
<dbReference type="InterPro" id="IPR009014">
    <property type="entry name" value="Transketo_C/PFOR_II"/>
</dbReference>
<organism evidence="13 14">
    <name type="scientific">Natronoglycomyces albus</name>
    <dbReference type="NCBI Taxonomy" id="2811108"/>
    <lineage>
        <taxon>Bacteria</taxon>
        <taxon>Bacillati</taxon>
        <taxon>Actinomycetota</taxon>
        <taxon>Actinomycetes</taxon>
        <taxon>Glycomycetales</taxon>
        <taxon>Glycomycetaceae</taxon>
        <taxon>Natronoglycomyces</taxon>
    </lineage>
</organism>
<comment type="cofactor">
    <cofactor evidence="2">
        <name>Mn(2+)</name>
        <dbReference type="ChEBI" id="CHEBI:29035"/>
    </cofactor>
</comment>
<dbReference type="PROSITE" id="PS00802">
    <property type="entry name" value="TRANSKETOLASE_2"/>
    <property type="match status" value="1"/>
</dbReference>
<keyword evidence="10" id="KW-0460">Magnesium</keyword>
<dbReference type="Pfam" id="PF02780">
    <property type="entry name" value="Transketolase_C"/>
    <property type="match status" value="1"/>
</dbReference>
<comment type="cofactor">
    <cofactor evidence="1">
        <name>Ca(2+)</name>
        <dbReference type="ChEBI" id="CHEBI:29108"/>
    </cofactor>
</comment>
<evidence type="ECO:0000256" key="9">
    <source>
        <dbReference type="ARBA" id="ARBA00022837"/>
    </source>
</evidence>
<evidence type="ECO:0000313" key="13">
    <source>
        <dbReference type="EMBL" id="QSB04663.1"/>
    </source>
</evidence>
<evidence type="ECO:0000256" key="6">
    <source>
        <dbReference type="ARBA" id="ARBA00011738"/>
    </source>
</evidence>
<proteinExistence type="inferred from homology"/>
<dbReference type="PANTHER" id="PTHR43195:SF1">
    <property type="entry name" value="FI06132P-RELATED"/>
    <property type="match status" value="1"/>
</dbReference>
<dbReference type="Gene3D" id="3.40.50.970">
    <property type="match status" value="2"/>
</dbReference>
<evidence type="ECO:0000256" key="2">
    <source>
        <dbReference type="ARBA" id="ARBA00001936"/>
    </source>
</evidence>
<sequence>MTDTDLRPFDTTFVTDLARQLRVDSVRCTSEAASGHASSALSAADLAAVLLSQHLRYDFDAPELPGNDRLVFSKGHASPLYYAMLRAVGVISDEELLTYRQAGSRLEGHPTPRLPWVDVATGSLGQGLPIGVGMAIANNRLNDLQGRTWVLCGDGEMAEGSMWEAFAHAQQEGLDRLTAIVDVNRLGQRGPTRYGWDTSVYQKRLEAFGWHVVVVDGHDLNQINDAFEEVKQVSDRPSAILARTVKGKGVAAIEDQSDAHGTPVPDFDSAVSELGGQTDVQVTVAVPDVPGTRPQRSSAQVELPTFEVGAEAATRDAFGEALKALGAARSDVVVLDAEVSDSTRSRFFAEAYPDRFVQCYLAEQQMIAAAVGMAKLGWTPYAATFAAFLTRAHDFIRMAAVSDADLRLVGSHAGVAIGQDGPSQMGLEDLAMMRATCGSTVLYPCDANQAAALVASMADVSGISYLRANRNKAPVIYEPGEEFPIGGSRVLRESDNDQVTLVGAGITVHEALEAARTLADKHGINARVIDMYSVKPADVDTLRKAGLDTGLIITVEDHWPHGGLGDAVLDAVAPLERPSKVAKLAVRHMPASGTPAEQLRKAGIDAECIVAAARTMLVG</sequence>
<evidence type="ECO:0000256" key="5">
    <source>
        <dbReference type="ARBA" id="ARBA00007131"/>
    </source>
</evidence>
<dbReference type="NCBIfam" id="NF004559">
    <property type="entry name" value="PRK05899.2-5"/>
    <property type="match status" value="1"/>
</dbReference>
<keyword evidence="11" id="KW-0786">Thiamine pyrophosphate</keyword>
<dbReference type="GO" id="GO:0004802">
    <property type="term" value="F:transketolase activity"/>
    <property type="evidence" value="ECO:0007669"/>
    <property type="project" value="UniProtKB-EC"/>
</dbReference>
<comment type="subunit">
    <text evidence="6">Homodimer.</text>
</comment>
<dbReference type="CDD" id="cd07033">
    <property type="entry name" value="TPP_PYR_DXS_TK_like"/>
    <property type="match status" value="1"/>
</dbReference>
<gene>
    <name evidence="13" type="ORF">JQS30_12900</name>
</gene>
<dbReference type="EMBL" id="CP070496">
    <property type="protein sequence ID" value="QSB04663.1"/>
    <property type="molecule type" value="Genomic_DNA"/>
</dbReference>
<dbReference type="InterPro" id="IPR033248">
    <property type="entry name" value="Transketolase_C"/>
</dbReference>
<evidence type="ECO:0000256" key="3">
    <source>
        <dbReference type="ARBA" id="ARBA00001946"/>
    </source>
</evidence>
<dbReference type="InterPro" id="IPR005475">
    <property type="entry name" value="Transketolase-like_Pyr-bd"/>
</dbReference>
<dbReference type="InterPro" id="IPR051424">
    <property type="entry name" value="Transketolase-like"/>
</dbReference>
<dbReference type="Proteomes" id="UP000662939">
    <property type="component" value="Chromosome"/>
</dbReference>
<feature type="domain" description="Transketolase-like pyrimidine-binding" evidence="12">
    <location>
        <begin position="312"/>
        <end position="475"/>
    </location>
</feature>
<dbReference type="InterPro" id="IPR029061">
    <property type="entry name" value="THDP-binding"/>
</dbReference>
<accession>A0A895XMA1</accession>
<dbReference type="EC" id="2.2.1.1" evidence="13"/>
<dbReference type="PANTHER" id="PTHR43195">
    <property type="entry name" value="TRANSKETOLASE"/>
    <property type="match status" value="1"/>
</dbReference>
<dbReference type="AlphaFoldDB" id="A0A895XMA1"/>
<dbReference type="SUPFAM" id="SSF52922">
    <property type="entry name" value="TK C-terminal domain-like"/>
    <property type="match status" value="1"/>
</dbReference>
<evidence type="ECO:0000256" key="1">
    <source>
        <dbReference type="ARBA" id="ARBA00001913"/>
    </source>
</evidence>
<evidence type="ECO:0000256" key="7">
    <source>
        <dbReference type="ARBA" id="ARBA00022679"/>
    </source>
</evidence>
<evidence type="ECO:0000256" key="10">
    <source>
        <dbReference type="ARBA" id="ARBA00022842"/>
    </source>
</evidence>
<protein>
    <submittedName>
        <fullName evidence="13">Transketolase</fullName>
        <ecNumber evidence="13">2.2.1.1</ecNumber>
    </submittedName>
</protein>
<evidence type="ECO:0000256" key="8">
    <source>
        <dbReference type="ARBA" id="ARBA00022723"/>
    </source>
</evidence>
<dbReference type="KEGG" id="nav:JQS30_12900"/>
<evidence type="ECO:0000259" key="12">
    <source>
        <dbReference type="SMART" id="SM00861"/>
    </source>
</evidence>
<dbReference type="SUPFAM" id="SSF52518">
    <property type="entry name" value="Thiamin diphosphate-binding fold (THDP-binding)"/>
    <property type="match status" value="2"/>
</dbReference>
<dbReference type="GO" id="GO:0000287">
    <property type="term" value="F:magnesium ion binding"/>
    <property type="evidence" value="ECO:0007669"/>
    <property type="project" value="UniProtKB-ARBA"/>
</dbReference>
<keyword evidence="14" id="KW-1185">Reference proteome</keyword>
<dbReference type="FunFam" id="3.40.50.970:FF:000129">
    <property type="entry name" value="Transketolase"/>
    <property type="match status" value="1"/>
</dbReference>
<dbReference type="GO" id="GO:0030976">
    <property type="term" value="F:thiamine pyrophosphate binding"/>
    <property type="evidence" value="ECO:0007669"/>
    <property type="project" value="TreeGrafter"/>
</dbReference>
<dbReference type="InterPro" id="IPR005474">
    <property type="entry name" value="Transketolase_N"/>
</dbReference>